<sequence>MQGLNKLHLLQLIFLMKIFLLSQETPLNYCGSIKIHQDSSYSSSLLGQMILCKSRKLYFRTSIGLFRISSIDYTNKLLTVSHTSSSSTSEFVSPLHLSAGFPPPSSPNSLLLFNCLNQSSMFLPCNNTQDQGLAEGFSTCSVIDDIRKLGTGFDPHEMNCTHYSRVYRNSEKFELGTRISFDVPDHVPNPCNECEKPDGNCGAGLRCVCHPKKCKDKVVSGGAVLKPGGKIGFCLVFFTMVMGIIRL</sequence>
<organism evidence="2 3">
    <name type="scientific">Handroanthus impetiginosus</name>
    <dbReference type="NCBI Taxonomy" id="429701"/>
    <lineage>
        <taxon>Eukaryota</taxon>
        <taxon>Viridiplantae</taxon>
        <taxon>Streptophyta</taxon>
        <taxon>Embryophyta</taxon>
        <taxon>Tracheophyta</taxon>
        <taxon>Spermatophyta</taxon>
        <taxon>Magnoliopsida</taxon>
        <taxon>eudicotyledons</taxon>
        <taxon>Gunneridae</taxon>
        <taxon>Pentapetalae</taxon>
        <taxon>asterids</taxon>
        <taxon>lamiids</taxon>
        <taxon>Lamiales</taxon>
        <taxon>Bignoniaceae</taxon>
        <taxon>Crescentiina</taxon>
        <taxon>Tabebuia alliance</taxon>
        <taxon>Handroanthus</taxon>
    </lineage>
</organism>
<keyword evidence="3" id="KW-1185">Reference proteome</keyword>
<gene>
    <name evidence="2" type="ORF">CDL12_06499</name>
</gene>
<accession>A0A2G9HTG2</accession>
<dbReference type="OrthoDB" id="1870516at2759"/>
<feature type="chain" id="PRO_5013722069" description="Wall-associated receptor kinase C-terminal domain-containing protein" evidence="1">
    <location>
        <begin position="23"/>
        <end position="247"/>
    </location>
</feature>
<name>A0A2G9HTG2_9LAMI</name>
<comment type="caution">
    <text evidence="2">The sequence shown here is derived from an EMBL/GenBank/DDBJ whole genome shotgun (WGS) entry which is preliminary data.</text>
</comment>
<protein>
    <recommendedName>
        <fullName evidence="4">Wall-associated receptor kinase C-terminal domain-containing protein</fullName>
    </recommendedName>
</protein>
<keyword evidence="1" id="KW-0732">Signal</keyword>
<dbReference type="PANTHER" id="PTHR33355">
    <property type="entry name" value="WALL-ASSOCIATED RECEPTOR KINASE CARBOXY-TERMINAL PROTEIN-RELATED"/>
    <property type="match status" value="1"/>
</dbReference>
<reference evidence="3" key="1">
    <citation type="journal article" date="2018" name="Gigascience">
        <title>Genome assembly of the Pink Ipe (Handroanthus impetiginosus, Bignoniaceae), a highly valued, ecologically keystone Neotropical timber forest tree.</title>
        <authorList>
            <person name="Silva-Junior O.B."/>
            <person name="Grattapaglia D."/>
            <person name="Novaes E."/>
            <person name="Collevatti R.G."/>
        </authorList>
    </citation>
    <scope>NUCLEOTIDE SEQUENCE [LARGE SCALE GENOMIC DNA]</scope>
    <source>
        <strain evidence="3">cv. UFG-1</strain>
    </source>
</reference>
<evidence type="ECO:0008006" key="4">
    <source>
        <dbReference type="Google" id="ProtNLM"/>
    </source>
</evidence>
<dbReference type="EMBL" id="NKXS01001050">
    <property type="protein sequence ID" value="PIN20804.1"/>
    <property type="molecule type" value="Genomic_DNA"/>
</dbReference>
<evidence type="ECO:0000313" key="3">
    <source>
        <dbReference type="Proteomes" id="UP000231279"/>
    </source>
</evidence>
<dbReference type="Proteomes" id="UP000231279">
    <property type="component" value="Unassembled WGS sequence"/>
</dbReference>
<feature type="signal peptide" evidence="1">
    <location>
        <begin position="1"/>
        <end position="22"/>
    </location>
</feature>
<dbReference type="PANTHER" id="PTHR33355:SF11">
    <property type="entry name" value="WALL-ASSOCIATED RECEPTOR KINASE GALACTURONAN-BINDING DOMAIN-CONTAINING PROTEIN"/>
    <property type="match status" value="1"/>
</dbReference>
<proteinExistence type="predicted"/>
<evidence type="ECO:0000256" key="1">
    <source>
        <dbReference type="SAM" id="SignalP"/>
    </source>
</evidence>
<dbReference type="AlphaFoldDB" id="A0A2G9HTG2"/>
<evidence type="ECO:0000313" key="2">
    <source>
        <dbReference type="EMBL" id="PIN20804.1"/>
    </source>
</evidence>